<evidence type="ECO:0000256" key="1">
    <source>
        <dbReference type="SAM" id="Phobius"/>
    </source>
</evidence>
<feature type="transmembrane region" description="Helical" evidence="1">
    <location>
        <begin position="85"/>
        <end position="105"/>
    </location>
</feature>
<accession>A0ABP7H7S6</accession>
<gene>
    <name evidence="2" type="ORF">GCM10022271_11450</name>
</gene>
<evidence type="ECO:0008006" key="4">
    <source>
        <dbReference type="Google" id="ProtNLM"/>
    </source>
</evidence>
<reference evidence="3" key="1">
    <citation type="journal article" date="2019" name="Int. J. Syst. Evol. Microbiol.">
        <title>The Global Catalogue of Microorganisms (GCM) 10K type strain sequencing project: providing services to taxonomists for standard genome sequencing and annotation.</title>
        <authorList>
            <consortium name="The Broad Institute Genomics Platform"/>
            <consortium name="The Broad Institute Genome Sequencing Center for Infectious Disease"/>
            <person name="Wu L."/>
            <person name="Ma J."/>
        </authorList>
    </citation>
    <scope>NUCLEOTIDE SEQUENCE [LARGE SCALE GENOMIC DNA]</scope>
    <source>
        <strain evidence="3">JCM 17525</strain>
    </source>
</reference>
<keyword evidence="1" id="KW-1133">Transmembrane helix</keyword>
<feature type="transmembrane region" description="Helical" evidence="1">
    <location>
        <begin position="32"/>
        <end position="65"/>
    </location>
</feature>
<dbReference type="EMBL" id="BAABBI010000001">
    <property type="protein sequence ID" value="GAA3780917.1"/>
    <property type="molecule type" value="Genomic_DNA"/>
</dbReference>
<keyword evidence="3" id="KW-1185">Reference proteome</keyword>
<feature type="transmembrane region" description="Helical" evidence="1">
    <location>
        <begin position="135"/>
        <end position="155"/>
    </location>
</feature>
<feature type="transmembrane region" description="Helical" evidence="1">
    <location>
        <begin position="199"/>
        <end position="232"/>
    </location>
</feature>
<evidence type="ECO:0000313" key="2">
    <source>
        <dbReference type="EMBL" id="GAA3780917.1"/>
    </source>
</evidence>
<comment type="caution">
    <text evidence="2">The sequence shown here is derived from an EMBL/GenBank/DDBJ whole genome shotgun (WGS) entry which is preliminary data.</text>
</comment>
<organism evidence="2 3">
    <name type="scientific">Corallibacter vietnamensis</name>
    <dbReference type="NCBI Taxonomy" id="904130"/>
    <lineage>
        <taxon>Bacteria</taxon>
        <taxon>Pseudomonadati</taxon>
        <taxon>Bacteroidota</taxon>
        <taxon>Flavobacteriia</taxon>
        <taxon>Flavobacteriales</taxon>
        <taxon>Flavobacteriaceae</taxon>
        <taxon>Corallibacter</taxon>
    </lineage>
</organism>
<protein>
    <recommendedName>
        <fullName evidence="4">Glycerophosphoryl diester phosphodiesterase membrane domain-containing protein</fullName>
    </recommendedName>
</protein>
<evidence type="ECO:0000313" key="3">
    <source>
        <dbReference type="Proteomes" id="UP001501456"/>
    </source>
</evidence>
<proteinExistence type="predicted"/>
<feature type="transmembrane region" description="Helical" evidence="1">
    <location>
        <begin position="161"/>
        <end position="178"/>
    </location>
</feature>
<keyword evidence="1" id="KW-0472">Membrane</keyword>
<keyword evidence="1" id="KW-0812">Transmembrane</keyword>
<dbReference type="RefSeq" id="WP_344728221.1">
    <property type="nucleotide sequence ID" value="NZ_BAABBI010000001.1"/>
</dbReference>
<dbReference type="Proteomes" id="UP001501456">
    <property type="component" value="Unassembled WGS sequence"/>
</dbReference>
<name>A0ABP7H7S6_9FLAO</name>
<sequence length="255" mass="28707">MLSEIQSKINNAPSLDFGDIFNESIQLFKKSWLYGFLLQIFVMILTSPFIIIMYMPMFVAAMASIENGETFDPDSMDAFFAGMSVLYMIGFFVGILIIAVLSLALNAGLYKVFKKLDYNEEVKVRDLFYFFKGNYIGKLIVIMLITMGISIVAAILCYLPLIYAMVPLSFFMVIFAFNPDLSVGDIVKLSFMLGNKKWLITFGLLVVSYIVVFILTIVTCGLGSLFLSAFMYHPVYLIYKKVVGFGTETVNNIEA</sequence>